<feature type="transmembrane region" description="Helical" evidence="1">
    <location>
        <begin position="275"/>
        <end position="293"/>
    </location>
</feature>
<feature type="transmembrane region" description="Helical" evidence="1">
    <location>
        <begin position="231"/>
        <end position="254"/>
    </location>
</feature>
<reference evidence="2" key="1">
    <citation type="submission" date="2020-03" db="EMBL/GenBank/DDBJ databases">
        <title>Genome of Pelagibius litoralis DSM 21314T.</title>
        <authorList>
            <person name="Wang G."/>
        </authorList>
    </citation>
    <scope>NUCLEOTIDE SEQUENCE</scope>
    <source>
        <strain evidence="2">DSM 21314</strain>
    </source>
</reference>
<dbReference type="InterPro" id="IPR002798">
    <property type="entry name" value="SpoIIM-like"/>
</dbReference>
<feature type="transmembrane region" description="Helical" evidence="1">
    <location>
        <begin position="186"/>
        <end position="219"/>
    </location>
</feature>
<keyword evidence="1" id="KW-0812">Transmembrane</keyword>
<accession>A0A967F2Q2</accession>
<gene>
    <name evidence="2" type="ORF">HBA54_24775</name>
</gene>
<comment type="caution">
    <text evidence="2">The sequence shown here is derived from an EMBL/GenBank/DDBJ whole genome shotgun (WGS) entry which is preliminary data.</text>
</comment>
<organism evidence="2 3">
    <name type="scientific">Pelagibius litoralis</name>
    <dbReference type="NCBI Taxonomy" id="374515"/>
    <lineage>
        <taxon>Bacteria</taxon>
        <taxon>Pseudomonadati</taxon>
        <taxon>Pseudomonadota</taxon>
        <taxon>Alphaproteobacteria</taxon>
        <taxon>Rhodospirillales</taxon>
        <taxon>Rhodovibrionaceae</taxon>
        <taxon>Pelagibius</taxon>
    </lineage>
</organism>
<proteinExistence type="predicted"/>
<keyword evidence="3" id="KW-1185">Reference proteome</keyword>
<keyword evidence="1" id="KW-1133">Transmembrane helix</keyword>
<dbReference type="Pfam" id="PF01944">
    <property type="entry name" value="SpoIIM"/>
    <property type="match status" value="1"/>
</dbReference>
<dbReference type="RefSeq" id="WP_167230029.1">
    <property type="nucleotide sequence ID" value="NZ_JAAQPH010000026.1"/>
</dbReference>
<dbReference type="EMBL" id="JAAQPH010000026">
    <property type="protein sequence ID" value="NIA71815.1"/>
    <property type="molecule type" value="Genomic_DNA"/>
</dbReference>
<sequence>MPAPLKSFEFRREREASWRELEGLVGTAEKKGLKSLPAEQLLRLPSLYRAALSSLSVARSISLDQNVVGYLESLCARAYFQVYGSRSNFFESVGQFFAESFPAAVRGAFWPIVIAGFWMALGSAIGFFLVQNAPDWFYSFVPADLAGGRTPASATESLRNALYDGADTAERLYVFATFLFTHNSKVALMAFALGFALGVPTILLMFYNGLVLGAFLALYDDRGLLGELGAWLSVHGTTEILAIILCGGAGLVLARAIIFPDQNSRLDSLARRGRAAGTLAVGGVVMLLVAGLLEGFVRQLVTDVATRYAIGGLMLAFWLAYFTFSGRGRGYGDD</sequence>
<keyword evidence="1" id="KW-0472">Membrane</keyword>
<dbReference type="PANTHER" id="PTHR35337:SF1">
    <property type="entry name" value="SLR1478 PROTEIN"/>
    <property type="match status" value="1"/>
</dbReference>
<dbReference type="PANTHER" id="PTHR35337">
    <property type="entry name" value="SLR1478 PROTEIN"/>
    <property type="match status" value="1"/>
</dbReference>
<protein>
    <submittedName>
        <fullName evidence="2">Stage II sporulation protein M</fullName>
    </submittedName>
</protein>
<name>A0A967F2Q2_9PROT</name>
<evidence type="ECO:0000313" key="3">
    <source>
        <dbReference type="Proteomes" id="UP000761264"/>
    </source>
</evidence>
<dbReference type="Proteomes" id="UP000761264">
    <property type="component" value="Unassembled WGS sequence"/>
</dbReference>
<feature type="transmembrane region" description="Helical" evidence="1">
    <location>
        <begin position="108"/>
        <end position="130"/>
    </location>
</feature>
<evidence type="ECO:0000313" key="2">
    <source>
        <dbReference type="EMBL" id="NIA71815.1"/>
    </source>
</evidence>
<evidence type="ECO:0000256" key="1">
    <source>
        <dbReference type="SAM" id="Phobius"/>
    </source>
</evidence>
<feature type="transmembrane region" description="Helical" evidence="1">
    <location>
        <begin position="305"/>
        <end position="324"/>
    </location>
</feature>
<dbReference type="AlphaFoldDB" id="A0A967F2Q2"/>